<feature type="region of interest" description="Disordered" evidence="1">
    <location>
        <begin position="48"/>
        <end position="80"/>
    </location>
</feature>
<evidence type="ECO:0000313" key="3">
    <source>
        <dbReference type="Proteomes" id="UP000283383"/>
    </source>
</evidence>
<reference evidence="2 3" key="1">
    <citation type="journal article" date="2018" name="BMC Genomics">
        <title>Comparative genome analyses reveal sequence features reflecting distinct modes of host-adaptation between dicot and monocot powdery mildew.</title>
        <authorList>
            <person name="Wu Y."/>
            <person name="Ma X."/>
            <person name="Pan Z."/>
            <person name="Kale S.D."/>
            <person name="Song Y."/>
            <person name="King H."/>
            <person name="Zhang Q."/>
            <person name="Presley C."/>
            <person name="Deng X."/>
            <person name="Wei C.I."/>
            <person name="Xiao S."/>
        </authorList>
    </citation>
    <scope>NUCLEOTIDE SEQUENCE [LARGE SCALE GENOMIC DNA]</scope>
    <source>
        <strain evidence="2">UMSG3</strain>
    </source>
</reference>
<comment type="caution">
    <text evidence="2">The sequence shown here is derived from an EMBL/GenBank/DDBJ whole genome shotgun (WGS) entry which is preliminary data.</text>
</comment>
<dbReference type="EMBL" id="MCBQ01011699">
    <property type="protein sequence ID" value="RKF65755.1"/>
    <property type="molecule type" value="Genomic_DNA"/>
</dbReference>
<proteinExistence type="predicted"/>
<accession>A0A420I7W6</accession>
<dbReference type="Proteomes" id="UP000283383">
    <property type="component" value="Unassembled WGS sequence"/>
</dbReference>
<evidence type="ECO:0000256" key="1">
    <source>
        <dbReference type="SAM" id="MobiDB-lite"/>
    </source>
</evidence>
<name>A0A420I7W6_9PEZI</name>
<keyword evidence="3" id="KW-1185">Reference proteome</keyword>
<dbReference type="AlphaFoldDB" id="A0A420I7W6"/>
<evidence type="ECO:0000313" key="2">
    <source>
        <dbReference type="EMBL" id="RKF65755.1"/>
    </source>
</evidence>
<gene>
    <name evidence="2" type="ORF">GcM3_116019</name>
</gene>
<protein>
    <submittedName>
        <fullName evidence="2">Uncharacterized protein</fullName>
    </submittedName>
</protein>
<organism evidence="2 3">
    <name type="scientific">Golovinomyces cichoracearum</name>
    <dbReference type="NCBI Taxonomy" id="62708"/>
    <lineage>
        <taxon>Eukaryota</taxon>
        <taxon>Fungi</taxon>
        <taxon>Dikarya</taxon>
        <taxon>Ascomycota</taxon>
        <taxon>Pezizomycotina</taxon>
        <taxon>Leotiomycetes</taxon>
        <taxon>Erysiphales</taxon>
        <taxon>Erysiphaceae</taxon>
        <taxon>Golovinomyces</taxon>
    </lineage>
</organism>
<sequence>MASDFEEVTSDKLYKRPTTSQLNLDFDCQSKVKIGYQYYWEEVVKGTKNPDTKTKDLEEPKMREEYYENPAAEKYSGTHS</sequence>
<feature type="compositionally biased region" description="Basic and acidic residues" evidence="1">
    <location>
        <begin position="48"/>
        <end position="66"/>
    </location>
</feature>